<accession>A0A7E4ZZR9</accession>
<feature type="transmembrane region" description="Helical" evidence="1">
    <location>
        <begin position="156"/>
        <end position="174"/>
    </location>
</feature>
<dbReference type="Proteomes" id="UP000492821">
    <property type="component" value="Unassembled WGS sequence"/>
</dbReference>
<sequence>MEIVYSISSMIYLGNVGIQAILFESSSQNAYVLWITGLPSVVSVQLLSVTLAFLTIERCFGMRFLVTSIHRWHNLLTYCYFVTLIIATLSLSVGHLFKAMPEEPWLSCNTYKCVATGLGKTVYLAEIVIFGTLNVVMSVVLKLCMRYQIVKSRLTIKLNGLVLSSVLILILLDFAPKTGLVVAYQMFNYTLVSYAPLTSIISAISNLIIAFVHKSCFNVTEIQPNERSTSFARNSTKTAQVGHF</sequence>
<dbReference type="AlphaFoldDB" id="A0A7E4ZZR9"/>
<feature type="transmembrane region" description="Helical" evidence="1">
    <location>
        <begin position="31"/>
        <end position="54"/>
    </location>
</feature>
<keyword evidence="1" id="KW-1133">Transmembrane helix</keyword>
<feature type="transmembrane region" description="Helical" evidence="1">
    <location>
        <begin position="122"/>
        <end position="144"/>
    </location>
</feature>
<dbReference type="WBParaSite" id="Pan_g5125.t1">
    <property type="protein sequence ID" value="Pan_g5125.t1"/>
    <property type="gene ID" value="Pan_g5125"/>
</dbReference>
<feature type="transmembrane region" description="Helical" evidence="1">
    <location>
        <begin position="75"/>
        <end position="97"/>
    </location>
</feature>
<reference evidence="3" key="2">
    <citation type="submission" date="2020-10" db="UniProtKB">
        <authorList>
            <consortium name="WormBaseParasite"/>
        </authorList>
    </citation>
    <scope>IDENTIFICATION</scope>
</reference>
<feature type="transmembrane region" description="Helical" evidence="1">
    <location>
        <begin position="194"/>
        <end position="212"/>
    </location>
</feature>
<evidence type="ECO:0000256" key="1">
    <source>
        <dbReference type="SAM" id="Phobius"/>
    </source>
</evidence>
<keyword evidence="1" id="KW-0812">Transmembrane</keyword>
<protein>
    <submittedName>
        <fullName evidence="3">G_PROTEIN_RECEP_F1_2 domain-containing protein</fullName>
    </submittedName>
</protein>
<organism evidence="2 3">
    <name type="scientific">Panagrellus redivivus</name>
    <name type="common">Microworm</name>
    <dbReference type="NCBI Taxonomy" id="6233"/>
    <lineage>
        <taxon>Eukaryota</taxon>
        <taxon>Metazoa</taxon>
        <taxon>Ecdysozoa</taxon>
        <taxon>Nematoda</taxon>
        <taxon>Chromadorea</taxon>
        <taxon>Rhabditida</taxon>
        <taxon>Tylenchina</taxon>
        <taxon>Panagrolaimomorpha</taxon>
        <taxon>Panagrolaimoidea</taxon>
        <taxon>Panagrolaimidae</taxon>
        <taxon>Panagrellus</taxon>
    </lineage>
</organism>
<proteinExistence type="predicted"/>
<evidence type="ECO:0000313" key="3">
    <source>
        <dbReference type="WBParaSite" id="Pan_g5125.t1"/>
    </source>
</evidence>
<name>A0A7E4ZZR9_PANRE</name>
<reference evidence="2" key="1">
    <citation type="journal article" date="2013" name="Genetics">
        <title>The draft genome and transcriptome of Panagrellus redivivus are shaped by the harsh demands of a free-living lifestyle.</title>
        <authorList>
            <person name="Srinivasan J."/>
            <person name="Dillman A.R."/>
            <person name="Macchietto M.G."/>
            <person name="Heikkinen L."/>
            <person name="Lakso M."/>
            <person name="Fracchia K.M."/>
            <person name="Antoshechkin I."/>
            <person name="Mortazavi A."/>
            <person name="Wong G."/>
            <person name="Sternberg P.W."/>
        </authorList>
    </citation>
    <scope>NUCLEOTIDE SEQUENCE [LARGE SCALE GENOMIC DNA]</scope>
    <source>
        <strain evidence="2">MT8872</strain>
    </source>
</reference>
<keyword evidence="2" id="KW-1185">Reference proteome</keyword>
<evidence type="ECO:0000313" key="2">
    <source>
        <dbReference type="Proteomes" id="UP000492821"/>
    </source>
</evidence>
<keyword evidence="1" id="KW-0472">Membrane</keyword>